<evidence type="ECO:0000256" key="2">
    <source>
        <dbReference type="ARBA" id="ARBA00022692"/>
    </source>
</evidence>
<dbReference type="GO" id="GO:0005829">
    <property type="term" value="C:cytosol"/>
    <property type="evidence" value="ECO:0007669"/>
    <property type="project" value="GOC"/>
</dbReference>
<evidence type="ECO:0000256" key="5">
    <source>
        <dbReference type="SAM" id="Phobius"/>
    </source>
</evidence>
<evidence type="ECO:0000313" key="7">
    <source>
        <dbReference type="WBParaSite" id="jg5048"/>
    </source>
</evidence>
<dbReference type="GO" id="GO:0045332">
    <property type="term" value="P:phospholipid translocation"/>
    <property type="evidence" value="ECO:0007669"/>
    <property type="project" value="TreeGrafter"/>
</dbReference>
<dbReference type="Gene3D" id="1.20.1280.290">
    <property type="match status" value="2"/>
</dbReference>
<evidence type="ECO:0000256" key="3">
    <source>
        <dbReference type="ARBA" id="ARBA00022989"/>
    </source>
</evidence>
<feature type="transmembrane region" description="Helical" evidence="5">
    <location>
        <begin position="200"/>
        <end position="220"/>
    </location>
</feature>
<feature type="transmembrane region" description="Helical" evidence="5">
    <location>
        <begin position="90"/>
        <end position="112"/>
    </location>
</feature>
<proteinExistence type="predicted"/>
<dbReference type="PANTHER" id="PTHR14856:SF9">
    <property type="entry name" value="PQ-LOOP REPEAT-CONTAINING PROTEIN 1"/>
    <property type="match status" value="1"/>
</dbReference>
<accession>A0A915EGD1</accession>
<evidence type="ECO:0000313" key="6">
    <source>
        <dbReference type="Proteomes" id="UP000887574"/>
    </source>
</evidence>
<organism evidence="6 7">
    <name type="scientific">Ditylenchus dipsaci</name>
    <dbReference type="NCBI Taxonomy" id="166011"/>
    <lineage>
        <taxon>Eukaryota</taxon>
        <taxon>Metazoa</taxon>
        <taxon>Ecdysozoa</taxon>
        <taxon>Nematoda</taxon>
        <taxon>Chromadorea</taxon>
        <taxon>Rhabditida</taxon>
        <taxon>Tylenchina</taxon>
        <taxon>Tylenchomorpha</taxon>
        <taxon>Sphaerularioidea</taxon>
        <taxon>Anguinidae</taxon>
        <taxon>Anguininae</taxon>
        <taxon>Ditylenchus</taxon>
    </lineage>
</organism>
<keyword evidence="2 5" id="KW-0812">Transmembrane</keyword>
<feature type="transmembrane region" description="Helical" evidence="5">
    <location>
        <begin position="118"/>
        <end position="139"/>
    </location>
</feature>
<sequence>MGLENLFVASVSMDTIFDMTVNAINKDRGSRKLMMDREKICAVGSLLPTLWGSRVFHIIFFYCVAFFFIIGQTFAYMFQYAEIYQKRSAVGFSLLTCLALLISNHFRLLFWIGRTFSWIVPVSCLVMIFCMLVLMEIAIRMNRRRLSCSSRKSIWKGHLISHFWNWHDYSSFIVIFLMVLALPTLLSAFLLEYVPYVETLGYIPTVIEAGLGFPQLWLNYQRKSVSGMSVRMVLLRTAGSVTSTVSYFFLATPAEPSLLLQPEDVMKE</sequence>
<evidence type="ECO:0000256" key="1">
    <source>
        <dbReference type="ARBA" id="ARBA00004141"/>
    </source>
</evidence>
<dbReference type="SMART" id="SM00679">
    <property type="entry name" value="CTNS"/>
    <property type="match status" value="2"/>
</dbReference>
<keyword evidence="4 5" id="KW-0472">Membrane</keyword>
<dbReference type="Proteomes" id="UP000887574">
    <property type="component" value="Unplaced"/>
</dbReference>
<keyword evidence="3 5" id="KW-1133">Transmembrane helix</keyword>
<dbReference type="GO" id="GO:0005768">
    <property type="term" value="C:endosome"/>
    <property type="evidence" value="ECO:0007669"/>
    <property type="project" value="TreeGrafter"/>
</dbReference>
<feature type="transmembrane region" description="Helical" evidence="5">
    <location>
        <begin position="232"/>
        <end position="250"/>
    </location>
</feature>
<dbReference type="InterPro" id="IPR006603">
    <property type="entry name" value="PQ-loop_rpt"/>
</dbReference>
<dbReference type="PANTHER" id="PTHR14856">
    <property type="entry name" value="PQ-LOOP REPEAT-CONTAINING PROTEIN 1-LIKE PROTEIN"/>
    <property type="match status" value="1"/>
</dbReference>
<feature type="transmembrane region" description="Helical" evidence="5">
    <location>
        <begin position="55"/>
        <end position="78"/>
    </location>
</feature>
<dbReference type="InterPro" id="IPR052241">
    <property type="entry name" value="SLC66/Scramblase_ANY1"/>
</dbReference>
<dbReference type="GO" id="GO:0042147">
    <property type="term" value="P:retrograde transport, endosome to Golgi"/>
    <property type="evidence" value="ECO:0007669"/>
    <property type="project" value="TreeGrafter"/>
</dbReference>
<dbReference type="WBParaSite" id="jg5048">
    <property type="protein sequence ID" value="jg5048"/>
    <property type="gene ID" value="jg5048"/>
</dbReference>
<name>A0A915EGD1_9BILA</name>
<dbReference type="GO" id="GO:0005802">
    <property type="term" value="C:trans-Golgi network"/>
    <property type="evidence" value="ECO:0007669"/>
    <property type="project" value="TreeGrafter"/>
</dbReference>
<dbReference type="AlphaFoldDB" id="A0A915EGD1"/>
<feature type="transmembrane region" description="Helical" evidence="5">
    <location>
        <begin position="172"/>
        <end position="194"/>
    </location>
</feature>
<protein>
    <submittedName>
        <fullName evidence="7">Uncharacterized protein</fullName>
    </submittedName>
</protein>
<keyword evidence="6" id="KW-1185">Reference proteome</keyword>
<dbReference type="Pfam" id="PF04193">
    <property type="entry name" value="PQ-loop"/>
    <property type="match status" value="2"/>
</dbReference>
<comment type="subcellular location">
    <subcellularLocation>
        <location evidence="1">Membrane</location>
        <topology evidence="1">Multi-pass membrane protein</topology>
    </subcellularLocation>
</comment>
<reference evidence="7" key="1">
    <citation type="submission" date="2022-11" db="UniProtKB">
        <authorList>
            <consortium name="WormBaseParasite"/>
        </authorList>
    </citation>
    <scope>IDENTIFICATION</scope>
</reference>
<dbReference type="GO" id="GO:0016020">
    <property type="term" value="C:membrane"/>
    <property type="evidence" value="ECO:0007669"/>
    <property type="project" value="UniProtKB-SubCell"/>
</dbReference>
<evidence type="ECO:0000256" key="4">
    <source>
        <dbReference type="ARBA" id="ARBA00023136"/>
    </source>
</evidence>